<dbReference type="AlphaFoldDB" id="A0A170PNH3"/>
<sequence>MPGDIEKLHWWQTRWFVALAAFVAIIPLLRPEIPPLVDLPGHLGRYRVQLDIGNAPWLAEWYNFSWQLIGNLGIDILVIPLAKIFGLELAVKLIVMTIPAMTVTGLLWIAREVHGRIPATALFALPIAYSYPFHFGFINFALSMAIAFNAFALWLRLARLGRFRLRAIVFVPLSCALWLCHTFGWGVLGVLAFSAEMVRQHDAGHRWFNAWVRAGLGCVPLALPMVLMVMWRSGHHVGGETGDWFNWRAKAMWLTMVLKDRWQLFDIASAAILYLILFRGFRDPTIEYSRNLGLSALFLLAVFILLPRIVFGSAYADMRLAPFVIGIALIALRPRPGVPIRHAAVVAVLGLAFFLVRIGATTVSFWMYDQTYERELKALDHVPIGAKVVSFVGTECRPSWFMTRLEHLPAIGLVRRLAYTNDQWSMAGAQLLTTRYAPARRFAHDASQIVTEQYCRGEWWRTISLSLARFPRDAFDYVWLIKPPAYDPKYNAGLVEIWRDGSSALFRVDHNVTPPPVPLFPEEIRAIELRARRLRALGLDETGSSLPATPDPTSPPAAPAQGTGRPPS</sequence>
<feature type="transmembrane region" description="Helical" evidence="2">
    <location>
        <begin position="211"/>
        <end position="231"/>
    </location>
</feature>
<protein>
    <submittedName>
        <fullName evidence="3">Bll3113 protein</fullName>
    </submittedName>
</protein>
<gene>
    <name evidence="3" type="ORF">MGWOODY_Smn3301</name>
</gene>
<feature type="transmembrane region" description="Helical" evidence="2">
    <location>
        <begin position="89"/>
        <end position="111"/>
    </location>
</feature>
<evidence type="ECO:0000256" key="1">
    <source>
        <dbReference type="SAM" id="MobiDB-lite"/>
    </source>
</evidence>
<feature type="compositionally biased region" description="Pro residues" evidence="1">
    <location>
        <begin position="549"/>
        <end position="558"/>
    </location>
</feature>
<keyword evidence="2" id="KW-1133">Transmembrane helix</keyword>
<proteinExistence type="predicted"/>
<evidence type="ECO:0000313" key="3">
    <source>
        <dbReference type="EMBL" id="CUS44176.1"/>
    </source>
</evidence>
<feature type="transmembrane region" description="Helical" evidence="2">
    <location>
        <begin position="12"/>
        <end position="29"/>
    </location>
</feature>
<reference evidence="3" key="1">
    <citation type="submission" date="2015-10" db="EMBL/GenBank/DDBJ databases">
        <authorList>
            <person name="Gilbert D.G."/>
        </authorList>
    </citation>
    <scope>NUCLEOTIDE SEQUENCE</scope>
</reference>
<feature type="region of interest" description="Disordered" evidence="1">
    <location>
        <begin position="540"/>
        <end position="568"/>
    </location>
</feature>
<feature type="transmembrane region" description="Helical" evidence="2">
    <location>
        <begin position="262"/>
        <end position="281"/>
    </location>
</feature>
<feature type="transmembrane region" description="Helical" evidence="2">
    <location>
        <begin position="340"/>
        <end position="368"/>
    </location>
</feature>
<name>A0A170PNH3_9ZZZZ</name>
<dbReference type="EMBL" id="CZQE01000117">
    <property type="protein sequence ID" value="CUS44176.1"/>
    <property type="molecule type" value="Genomic_DNA"/>
</dbReference>
<accession>A0A170PNH3</accession>
<feature type="transmembrane region" description="Helical" evidence="2">
    <location>
        <begin position="293"/>
        <end position="311"/>
    </location>
</feature>
<keyword evidence="2" id="KW-0472">Membrane</keyword>
<feature type="transmembrane region" description="Helical" evidence="2">
    <location>
        <begin position="131"/>
        <end position="155"/>
    </location>
</feature>
<feature type="transmembrane region" description="Helical" evidence="2">
    <location>
        <begin position="167"/>
        <end position="191"/>
    </location>
</feature>
<organism evidence="3">
    <name type="scientific">hydrothermal vent metagenome</name>
    <dbReference type="NCBI Taxonomy" id="652676"/>
    <lineage>
        <taxon>unclassified sequences</taxon>
        <taxon>metagenomes</taxon>
        <taxon>ecological metagenomes</taxon>
    </lineage>
</organism>
<evidence type="ECO:0000256" key="2">
    <source>
        <dbReference type="SAM" id="Phobius"/>
    </source>
</evidence>
<keyword evidence="2" id="KW-0812">Transmembrane</keyword>
<feature type="transmembrane region" description="Helical" evidence="2">
    <location>
        <begin position="318"/>
        <end position="334"/>
    </location>
</feature>